<gene>
    <name evidence="1" type="ORF">SAMN05192549_12617</name>
</gene>
<dbReference type="Proteomes" id="UP000184339">
    <property type="component" value="Unassembled WGS sequence"/>
</dbReference>
<dbReference type="InterPro" id="IPR050739">
    <property type="entry name" value="MFP"/>
</dbReference>
<sequence>MLRYQAYPYQKFGQATGTVLTISRTALSASELSGSSPQTTQQEPMFKITVELARQDIQAYGKQIPLQAGLLLEADIMHERRTIVEWMMEPLISLTGKL</sequence>
<reference evidence="2" key="1">
    <citation type="submission" date="2016-11" db="EMBL/GenBank/DDBJ databases">
        <authorList>
            <person name="Varghese N."/>
            <person name="Submissions S."/>
        </authorList>
    </citation>
    <scope>NUCLEOTIDE SEQUENCE [LARGE SCALE GENOMIC DNA]</scope>
    <source>
        <strain evidence="2">Sac-22</strain>
    </source>
</reference>
<accession>A0A1M7RES2</accession>
<evidence type="ECO:0000313" key="2">
    <source>
        <dbReference type="Proteomes" id="UP000184339"/>
    </source>
</evidence>
<dbReference type="PANTHER" id="PTHR30386:SF28">
    <property type="entry name" value="EXPORTED PROTEIN"/>
    <property type="match status" value="1"/>
</dbReference>
<organism evidence="1 2">
    <name type="scientific">Duganella sacchari</name>
    <dbReference type="NCBI Taxonomy" id="551987"/>
    <lineage>
        <taxon>Bacteria</taxon>
        <taxon>Pseudomonadati</taxon>
        <taxon>Pseudomonadota</taxon>
        <taxon>Betaproteobacteria</taxon>
        <taxon>Burkholderiales</taxon>
        <taxon>Oxalobacteraceae</taxon>
        <taxon>Telluria group</taxon>
        <taxon>Duganella</taxon>
    </lineage>
</organism>
<protein>
    <submittedName>
        <fullName evidence="1">Membrane fusion protein</fullName>
    </submittedName>
</protein>
<dbReference type="AlphaFoldDB" id="A0A1M7RES2"/>
<proteinExistence type="predicted"/>
<dbReference type="STRING" id="551987.SAMN05192549_12617"/>
<evidence type="ECO:0000313" key="1">
    <source>
        <dbReference type="EMBL" id="SHN44783.1"/>
    </source>
</evidence>
<keyword evidence="2" id="KW-1185">Reference proteome</keyword>
<dbReference type="PANTHER" id="PTHR30386">
    <property type="entry name" value="MEMBRANE FUSION SUBUNIT OF EMRAB-TOLC MULTIDRUG EFFLUX PUMP"/>
    <property type="match status" value="1"/>
</dbReference>
<name>A0A1M7RES2_9BURK</name>
<dbReference type="EMBL" id="FRCX01000026">
    <property type="protein sequence ID" value="SHN44783.1"/>
    <property type="molecule type" value="Genomic_DNA"/>
</dbReference>